<keyword evidence="1" id="KW-0808">Transferase</keyword>
<evidence type="ECO:0000313" key="10">
    <source>
        <dbReference type="Proteomes" id="UP000265515"/>
    </source>
</evidence>
<keyword evidence="6" id="KW-0695">RNA-directed DNA polymerase</keyword>
<feature type="region of interest" description="Disordered" evidence="7">
    <location>
        <begin position="1023"/>
        <end position="1160"/>
    </location>
</feature>
<protein>
    <recommendedName>
        <fullName evidence="8">Reverse transcriptase RNase H-like domain-containing protein</fullName>
    </recommendedName>
</protein>
<dbReference type="CDD" id="cd09274">
    <property type="entry name" value="RNase_HI_RT_Ty3"/>
    <property type="match status" value="1"/>
</dbReference>
<feature type="region of interest" description="Disordered" evidence="7">
    <location>
        <begin position="95"/>
        <end position="116"/>
    </location>
</feature>
<dbReference type="AlphaFoldDB" id="A0A388M999"/>
<evidence type="ECO:0000256" key="7">
    <source>
        <dbReference type="SAM" id="MobiDB-lite"/>
    </source>
</evidence>
<sequence length="1258" mass="143535">MCDGPPKRKKYAVRLEEGFDVEKVIDRLLEGHNDLMTLKEILASAPRLRDDLKGRLSRRLVSNVHRGTILPKEAEVNYEDGLEVHSLRHGGFGGEGFQVRSNGGHQGRDEHYSGGGRDQIRAGYRSFRLRYSARSQLQGRILCDNLECTHRGWKGEGPGLLLHHAGRGSRNPPGRSFLSRTETVIFNKHDGTLILLLCDPACGNYKIITCRNTRPRSIRNRPNLGSFTIEESESERRRFRAEPEGEEKVEAFSLSLSDVGKAMDLVAAHEMADPDVIQALREQVLECPEAGRLELVYRLPGGERSPASAQTESESRPFLGGGSSRVPKGRASVDGGVDEKEASPYAFSDEEHGRLDEDKIPLIRIHTVSHEHWNMRGARYPNPDEEKKVVDYLDDKIHTHVAYYSSGPYTFPWFCFIKPNGTLRWVQDLQRLNAVTVRDAGGLPNADALSESCVGRPIISLIDLYLGYDQFPVYPPDRPDVKKTDKITEWPVPFHSITNVRSFLGTCGFWTAFVKNFAAKTEHLRKLVRQDQEWVWGEEQEEVVARMKEEFREGGLVLGAPDYDATETQPFIVKTDVGPTALGGVLIHADIEEKEKPLRFESRTLCTTERNYSQFKRETLAVLHCRRIFRNYIFGRRFILRVDLTALTYSLRNYVPSDPTVARWLTYIWMFNFELERIPGSKNRAGGLSRINWDKQEGEVVENTPPVDEFLDQEEDVRLHINKWSPRVPSCVGYPIWQAPNRYERRAKIVLKPFEEEYLWGGNGVQWMMELALASSHSLVEDVRTIEEGPGQVERHENLMGVSLRQHAIAGQPQPVRPIGAIEERIQEASDQVSRSRMDDKTRWDQSARVRKVPLAVGDVVLLYDSSLEKQWSRKLDKRWSDFTKTVMPRGGKGTRPPQRALGALGGYERHGPRHRESTPEYDSGDIELFLDNFWEHARRMGWTVTQGIERLRGVSRFEEPIARISREATTRSEVELRMQELRPSPVGPDGRPIRLEIGNASDFIPAFEWFMQGQVEFHRFTEGGLRRSPSRTQEEPPASEGPLRELETHLDISRWRASPRGEEHGEQAEEVPQEEVPREEVRDTQPERGLGDEGRRAGKEVIEVGEDTPPQTPAVGLRLGDAPGSTRPTGERLQREEAPLPSSEKTPSPEERAERRRERAAIRREALTLIDRHLAAHALEHPDLEESAPVEPRQEPSQPEKEMEAEIPKRVDLRTRERASAGETAEEKRARRTRRIDEIWQERQRLEAAGELPEQRQ</sequence>
<evidence type="ECO:0000256" key="3">
    <source>
        <dbReference type="ARBA" id="ARBA00022722"/>
    </source>
</evidence>
<accession>A0A388M999</accession>
<evidence type="ECO:0000313" key="9">
    <source>
        <dbReference type="EMBL" id="GBG91167.1"/>
    </source>
</evidence>
<evidence type="ECO:0000259" key="8">
    <source>
        <dbReference type="Pfam" id="PF17917"/>
    </source>
</evidence>
<dbReference type="EMBL" id="BFEA01000878">
    <property type="protein sequence ID" value="GBG91167.1"/>
    <property type="molecule type" value="Genomic_DNA"/>
</dbReference>
<keyword evidence="10" id="KW-1185">Reference proteome</keyword>
<organism evidence="9 10">
    <name type="scientific">Chara braunii</name>
    <name type="common">Braun's stonewort</name>
    <dbReference type="NCBI Taxonomy" id="69332"/>
    <lineage>
        <taxon>Eukaryota</taxon>
        <taxon>Viridiplantae</taxon>
        <taxon>Streptophyta</taxon>
        <taxon>Charophyceae</taxon>
        <taxon>Charales</taxon>
        <taxon>Characeae</taxon>
        <taxon>Chara</taxon>
    </lineage>
</organism>
<dbReference type="InterPro" id="IPR043128">
    <property type="entry name" value="Rev_trsase/Diguanyl_cyclase"/>
</dbReference>
<dbReference type="GO" id="GO:0016787">
    <property type="term" value="F:hydrolase activity"/>
    <property type="evidence" value="ECO:0007669"/>
    <property type="project" value="UniProtKB-KW"/>
</dbReference>
<dbReference type="GO" id="GO:0003964">
    <property type="term" value="F:RNA-directed DNA polymerase activity"/>
    <property type="evidence" value="ECO:0007669"/>
    <property type="project" value="UniProtKB-KW"/>
</dbReference>
<feature type="compositionally biased region" description="Basic and acidic residues" evidence="7">
    <location>
        <begin position="908"/>
        <end position="919"/>
    </location>
</feature>
<feature type="region of interest" description="Disordered" evidence="7">
    <location>
        <begin position="1176"/>
        <end position="1238"/>
    </location>
</feature>
<proteinExistence type="predicted"/>
<feature type="compositionally biased region" description="Basic and acidic residues" evidence="7">
    <location>
        <begin position="1076"/>
        <end position="1103"/>
    </location>
</feature>
<dbReference type="Gene3D" id="3.10.10.10">
    <property type="entry name" value="HIV Type 1 Reverse Transcriptase, subunit A, domain 1"/>
    <property type="match status" value="1"/>
</dbReference>
<evidence type="ECO:0000256" key="2">
    <source>
        <dbReference type="ARBA" id="ARBA00022695"/>
    </source>
</evidence>
<feature type="region of interest" description="Disordered" evidence="7">
    <location>
        <begin position="885"/>
        <end position="921"/>
    </location>
</feature>
<feature type="domain" description="Reverse transcriptase RNase H-like" evidence="8">
    <location>
        <begin position="568"/>
        <end position="667"/>
    </location>
</feature>
<dbReference type="Proteomes" id="UP000265515">
    <property type="component" value="Unassembled WGS sequence"/>
</dbReference>
<reference evidence="9 10" key="1">
    <citation type="journal article" date="2018" name="Cell">
        <title>The Chara Genome: Secondary Complexity and Implications for Plant Terrestrialization.</title>
        <authorList>
            <person name="Nishiyama T."/>
            <person name="Sakayama H."/>
            <person name="Vries J.D."/>
            <person name="Buschmann H."/>
            <person name="Saint-Marcoux D."/>
            <person name="Ullrich K.K."/>
            <person name="Haas F.B."/>
            <person name="Vanderstraeten L."/>
            <person name="Becker D."/>
            <person name="Lang D."/>
            <person name="Vosolsobe S."/>
            <person name="Rombauts S."/>
            <person name="Wilhelmsson P.K.I."/>
            <person name="Janitza P."/>
            <person name="Kern R."/>
            <person name="Heyl A."/>
            <person name="Rumpler F."/>
            <person name="Villalobos L.I.A.C."/>
            <person name="Clay J.M."/>
            <person name="Skokan R."/>
            <person name="Toyoda A."/>
            <person name="Suzuki Y."/>
            <person name="Kagoshima H."/>
            <person name="Schijlen E."/>
            <person name="Tajeshwar N."/>
            <person name="Catarino B."/>
            <person name="Hetherington A.J."/>
            <person name="Saltykova A."/>
            <person name="Bonnot C."/>
            <person name="Breuninger H."/>
            <person name="Symeonidi A."/>
            <person name="Radhakrishnan G.V."/>
            <person name="Van Nieuwerburgh F."/>
            <person name="Deforce D."/>
            <person name="Chang C."/>
            <person name="Karol K.G."/>
            <person name="Hedrich R."/>
            <person name="Ulvskov P."/>
            <person name="Glockner G."/>
            <person name="Delwiche C.F."/>
            <person name="Petrasek J."/>
            <person name="Van de Peer Y."/>
            <person name="Friml J."/>
            <person name="Beilby M."/>
            <person name="Dolan L."/>
            <person name="Kohara Y."/>
            <person name="Sugano S."/>
            <person name="Fujiyama A."/>
            <person name="Delaux P.-M."/>
            <person name="Quint M."/>
            <person name="TheiBen G."/>
            <person name="Hagemann M."/>
            <person name="Harholt J."/>
            <person name="Dunand C."/>
            <person name="Zachgo S."/>
            <person name="Langdale J."/>
            <person name="Maumus F."/>
            <person name="Straeten D.V.D."/>
            <person name="Gould S.B."/>
            <person name="Rensing S.A."/>
        </authorList>
    </citation>
    <scope>NUCLEOTIDE SEQUENCE [LARGE SCALE GENOMIC DNA]</scope>
    <source>
        <strain evidence="9 10">S276</strain>
    </source>
</reference>
<feature type="compositionally biased region" description="Basic and acidic residues" evidence="7">
    <location>
        <begin position="1043"/>
        <end position="1068"/>
    </location>
</feature>
<keyword evidence="4" id="KW-0255">Endonuclease</keyword>
<comment type="caution">
    <text evidence="9">The sequence shown here is derived from an EMBL/GenBank/DDBJ whole genome shotgun (WGS) entry which is preliminary data.</text>
</comment>
<keyword evidence="2" id="KW-0548">Nucleotidyltransferase</keyword>
<dbReference type="Gramene" id="GBG91167">
    <property type="protein sequence ID" value="GBG91167"/>
    <property type="gene ID" value="CBR_g52049"/>
</dbReference>
<dbReference type="GO" id="GO:0004519">
    <property type="term" value="F:endonuclease activity"/>
    <property type="evidence" value="ECO:0007669"/>
    <property type="project" value="UniProtKB-KW"/>
</dbReference>
<evidence type="ECO:0000256" key="4">
    <source>
        <dbReference type="ARBA" id="ARBA00022759"/>
    </source>
</evidence>
<dbReference type="InterPro" id="IPR041373">
    <property type="entry name" value="RT_RNaseH"/>
</dbReference>
<feature type="compositionally biased region" description="Basic and acidic residues" evidence="7">
    <location>
        <begin position="1148"/>
        <end position="1160"/>
    </location>
</feature>
<evidence type="ECO:0000256" key="6">
    <source>
        <dbReference type="ARBA" id="ARBA00022918"/>
    </source>
</evidence>
<dbReference type="InterPro" id="IPR050951">
    <property type="entry name" value="Retrovirus_Pol_polyprotein"/>
</dbReference>
<feature type="region of interest" description="Disordered" evidence="7">
    <location>
        <begin position="302"/>
        <end position="340"/>
    </location>
</feature>
<gene>
    <name evidence="9" type="ORF">CBR_g52049</name>
</gene>
<keyword evidence="3" id="KW-0540">Nuclease</keyword>
<feature type="compositionally biased region" description="Basic and acidic residues" evidence="7">
    <location>
        <begin position="1176"/>
        <end position="1185"/>
    </location>
</feature>
<evidence type="ECO:0000256" key="5">
    <source>
        <dbReference type="ARBA" id="ARBA00022801"/>
    </source>
</evidence>
<feature type="compositionally biased region" description="Basic and acidic residues" evidence="7">
    <location>
        <begin position="1130"/>
        <end position="1139"/>
    </location>
</feature>
<dbReference type="PANTHER" id="PTHR37984">
    <property type="entry name" value="PROTEIN CBG26694"/>
    <property type="match status" value="1"/>
</dbReference>
<evidence type="ECO:0000256" key="1">
    <source>
        <dbReference type="ARBA" id="ARBA00022679"/>
    </source>
</evidence>
<dbReference type="Gene3D" id="3.30.70.270">
    <property type="match status" value="1"/>
</dbReference>
<dbReference type="Pfam" id="PF17917">
    <property type="entry name" value="RT_RNaseH"/>
    <property type="match status" value="1"/>
</dbReference>
<dbReference type="SUPFAM" id="SSF56672">
    <property type="entry name" value="DNA/RNA polymerases"/>
    <property type="match status" value="1"/>
</dbReference>
<name>A0A388M999_CHABU</name>
<dbReference type="PANTHER" id="PTHR37984:SF5">
    <property type="entry name" value="PROTEIN NYNRIN-LIKE"/>
    <property type="match status" value="1"/>
</dbReference>
<dbReference type="InterPro" id="IPR043502">
    <property type="entry name" value="DNA/RNA_pol_sf"/>
</dbReference>
<feature type="compositionally biased region" description="Basic and acidic residues" evidence="7">
    <location>
        <begin position="1193"/>
        <end position="1238"/>
    </location>
</feature>
<keyword evidence="5" id="KW-0378">Hydrolase</keyword>